<dbReference type="Proteomes" id="UP001197795">
    <property type="component" value="Unassembled WGS sequence"/>
</dbReference>
<evidence type="ECO:0000313" key="3">
    <source>
        <dbReference type="Proteomes" id="UP001197795"/>
    </source>
</evidence>
<dbReference type="RefSeq" id="WP_178015655.1">
    <property type="nucleotide sequence ID" value="NZ_JAJEPV010000031.1"/>
</dbReference>
<evidence type="ECO:0000259" key="1">
    <source>
        <dbReference type="Pfam" id="PF03432"/>
    </source>
</evidence>
<gene>
    <name evidence="2" type="ORF">LKD75_12285</name>
</gene>
<keyword evidence="3" id="KW-1185">Reference proteome</keyword>
<feature type="domain" description="MobA/VirD2-like nuclease" evidence="1">
    <location>
        <begin position="50"/>
        <end position="173"/>
    </location>
</feature>
<organism evidence="2 3">
    <name type="scientific">Waltera acetigignens</name>
    <dbReference type="NCBI Taxonomy" id="2981769"/>
    <lineage>
        <taxon>Bacteria</taxon>
        <taxon>Bacillati</taxon>
        <taxon>Bacillota</taxon>
        <taxon>Clostridia</taxon>
        <taxon>Lachnospirales</taxon>
        <taxon>Lachnospiraceae</taxon>
        <taxon>Waltera</taxon>
    </lineage>
</organism>
<accession>A0AAE3A2V5</accession>
<name>A0AAE3A2V5_9FIRM</name>
<comment type="caution">
    <text evidence="2">The sequence shown here is derived from an EMBL/GenBank/DDBJ whole genome shotgun (WGS) entry which is preliminary data.</text>
</comment>
<evidence type="ECO:0000313" key="2">
    <source>
        <dbReference type="EMBL" id="MCC2120354.1"/>
    </source>
</evidence>
<dbReference type="AlphaFoldDB" id="A0AAE3A2V5"/>
<proteinExistence type="predicted"/>
<dbReference type="EMBL" id="JAJEPV010000031">
    <property type="protein sequence ID" value="MCC2120354.1"/>
    <property type="molecule type" value="Genomic_DNA"/>
</dbReference>
<dbReference type="Gene3D" id="3.30.930.30">
    <property type="match status" value="1"/>
</dbReference>
<reference evidence="2 3" key="1">
    <citation type="submission" date="2021-10" db="EMBL/GenBank/DDBJ databases">
        <title>Anaerobic single-cell dispensing facilitates the cultivation of human gut bacteria.</title>
        <authorList>
            <person name="Afrizal A."/>
        </authorList>
    </citation>
    <scope>NUCLEOTIDE SEQUENCE [LARGE SCALE GENOMIC DNA]</scope>
    <source>
        <strain evidence="2 3">CLA-AA-H273</strain>
    </source>
</reference>
<sequence>MGDVYGNVNVNYSYCKSVAQLKSAADYILGRRKEQVEDGVVKTEPHLYKAFGCNRDNFANSLLITRKMHDKRYSRYKQKEILAQKLSISFHPEDNDRLTYEQAYKIAEDFAREFFCSKGYEVLLAVHTDTAHTHVHFLVSNCNVKDGKSFRRGPAELKEMCRYFGEQCRKRGLVHSYRDSYYVKDKDRERQSFAEYQMKKRDKLSFREEIKVLLRNAMNRPENKTLQDVIDYAKVYYLMDVRLRGNTISYALKYRTDKKGKPMAVRGSRLGARFTVAGITEYLKKKEKSRLEYERIKADIEQESGRYDDYAEWDISDVKESVGIDTAGSVQKEYEKPEGDISVYEGFDRFCEKENIRDDEEEVFYGAAFDEFNREWQGIALEEQTEPTSHKEEQEIPPDYTKMSIQERVRQLPPPTEDTSQEFEAYKNRMGYDAAKMKSIRYKMSVYDEFLEELEARKKYHGTKAYGRQSTRKRDRGER</sequence>
<dbReference type="InterPro" id="IPR005094">
    <property type="entry name" value="Endonuclease_MobA/VirD2"/>
</dbReference>
<protein>
    <submittedName>
        <fullName evidence="2">Relaxase/mobilization nuclease domain-containing protein</fullName>
    </submittedName>
</protein>
<dbReference type="Pfam" id="PF03432">
    <property type="entry name" value="Relaxase"/>
    <property type="match status" value="1"/>
</dbReference>